<dbReference type="InterPro" id="IPR012348">
    <property type="entry name" value="RNR-like"/>
</dbReference>
<keyword evidence="4" id="KW-0444">Lipid biosynthesis</keyword>
<reference evidence="12" key="1">
    <citation type="journal article" date="2017" name="Nature">
        <title>The genome of Chenopodium quinoa.</title>
        <authorList>
            <person name="Jarvis D.E."/>
            <person name="Ho Y.S."/>
            <person name="Lightfoot D.J."/>
            <person name="Schmoeckel S.M."/>
            <person name="Li B."/>
            <person name="Borm T.J.A."/>
            <person name="Ohyanagi H."/>
            <person name="Mineta K."/>
            <person name="Michell C.T."/>
            <person name="Saber N."/>
            <person name="Kharbatia N.M."/>
            <person name="Rupper R.R."/>
            <person name="Sharp A.R."/>
            <person name="Dally N."/>
            <person name="Boughton B.A."/>
            <person name="Woo Y.H."/>
            <person name="Gao G."/>
            <person name="Schijlen E.G.W.M."/>
            <person name="Guo X."/>
            <person name="Momin A.A."/>
            <person name="Negrao S."/>
            <person name="Al-Babili S."/>
            <person name="Gehring C."/>
            <person name="Roessner U."/>
            <person name="Jung C."/>
            <person name="Murphy K."/>
            <person name="Arold S.T."/>
            <person name="Gojobori T."/>
            <person name="van der Linden C.G."/>
            <person name="van Loo E.N."/>
            <person name="Jellen E.N."/>
            <person name="Maughan P.J."/>
            <person name="Tester M."/>
        </authorList>
    </citation>
    <scope>NUCLEOTIDE SEQUENCE [LARGE SCALE GENOMIC DNA]</scope>
    <source>
        <strain evidence="12">cv. PI 614886</strain>
    </source>
</reference>
<evidence type="ECO:0000256" key="4">
    <source>
        <dbReference type="ARBA" id="ARBA00022516"/>
    </source>
</evidence>
<evidence type="ECO:0000256" key="10">
    <source>
        <dbReference type="ARBA" id="ARBA00023098"/>
    </source>
</evidence>
<evidence type="ECO:0008006" key="14">
    <source>
        <dbReference type="Google" id="ProtNLM"/>
    </source>
</evidence>
<comment type="subunit">
    <text evidence="3">Homodimer.</text>
</comment>
<accession>A0A803KTN8</accession>
<dbReference type="SUPFAM" id="SSF47240">
    <property type="entry name" value="Ferritin-like"/>
    <property type="match status" value="1"/>
</dbReference>
<dbReference type="Pfam" id="PF03405">
    <property type="entry name" value="FA_desaturase_2"/>
    <property type="match status" value="1"/>
</dbReference>
<keyword evidence="6" id="KW-0276">Fatty acid metabolism</keyword>
<dbReference type="Gene3D" id="1.10.620.20">
    <property type="entry name" value="Ribonucleotide Reductase, subunit A"/>
    <property type="match status" value="1"/>
</dbReference>
<evidence type="ECO:0000313" key="13">
    <source>
        <dbReference type="Proteomes" id="UP000596660"/>
    </source>
</evidence>
<evidence type="ECO:0000256" key="5">
    <source>
        <dbReference type="ARBA" id="ARBA00022723"/>
    </source>
</evidence>
<evidence type="ECO:0000313" key="12">
    <source>
        <dbReference type="EnsemblPlants" id="AUR62002396-RA:cds"/>
    </source>
</evidence>
<dbReference type="GO" id="GO:0009570">
    <property type="term" value="C:chloroplast stroma"/>
    <property type="evidence" value="ECO:0007669"/>
    <property type="project" value="TreeGrafter"/>
</dbReference>
<organism evidence="12 13">
    <name type="scientific">Chenopodium quinoa</name>
    <name type="common">Quinoa</name>
    <dbReference type="NCBI Taxonomy" id="63459"/>
    <lineage>
        <taxon>Eukaryota</taxon>
        <taxon>Viridiplantae</taxon>
        <taxon>Streptophyta</taxon>
        <taxon>Embryophyta</taxon>
        <taxon>Tracheophyta</taxon>
        <taxon>Spermatophyta</taxon>
        <taxon>Magnoliopsida</taxon>
        <taxon>eudicotyledons</taxon>
        <taxon>Gunneridae</taxon>
        <taxon>Pentapetalae</taxon>
        <taxon>Caryophyllales</taxon>
        <taxon>Chenopodiaceae</taxon>
        <taxon>Chenopodioideae</taxon>
        <taxon>Atripliceae</taxon>
        <taxon>Chenopodium</taxon>
    </lineage>
</organism>
<dbReference type="InterPro" id="IPR005067">
    <property type="entry name" value="Fatty_acid_desaturase-2"/>
</dbReference>
<evidence type="ECO:0000256" key="6">
    <source>
        <dbReference type="ARBA" id="ARBA00022832"/>
    </source>
</evidence>
<dbReference type="GO" id="GO:0046872">
    <property type="term" value="F:metal ion binding"/>
    <property type="evidence" value="ECO:0007669"/>
    <property type="project" value="UniProtKB-KW"/>
</dbReference>
<dbReference type="EnsemblPlants" id="AUR62002396-RA">
    <property type="protein sequence ID" value="AUR62002396-RA:cds"/>
    <property type="gene ID" value="AUR62002396"/>
</dbReference>
<dbReference type="Gramene" id="AUR62002396-RA">
    <property type="protein sequence ID" value="AUR62002396-RA:cds"/>
    <property type="gene ID" value="AUR62002396"/>
</dbReference>
<dbReference type="OMA" id="WATWARM"/>
<keyword evidence="8" id="KW-0560">Oxidoreductase</keyword>
<comment type="similarity">
    <text evidence="2">Belongs to the fatty acid desaturase type 2 family.</text>
</comment>
<keyword evidence="7" id="KW-0809">Transit peptide</keyword>
<keyword evidence="10" id="KW-0443">Lipid metabolism</keyword>
<keyword evidence="9" id="KW-0408">Iron</keyword>
<dbReference type="GO" id="GO:0006633">
    <property type="term" value="P:fatty acid biosynthetic process"/>
    <property type="evidence" value="ECO:0007669"/>
    <property type="project" value="UniProtKB-KW"/>
</dbReference>
<dbReference type="Proteomes" id="UP000596660">
    <property type="component" value="Unplaced"/>
</dbReference>
<evidence type="ECO:0000256" key="9">
    <source>
        <dbReference type="ARBA" id="ARBA00023004"/>
    </source>
</evidence>
<evidence type="ECO:0000256" key="8">
    <source>
        <dbReference type="ARBA" id="ARBA00023002"/>
    </source>
</evidence>
<keyword evidence="11" id="KW-0275">Fatty acid biosynthesis</keyword>
<dbReference type="AlphaFoldDB" id="A0A803KTN8"/>
<dbReference type="InterPro" id="IPR009078">
    <property type="entry name" value="Ferritin-like_SF"/>
</dbReference>
<dbReference type="PANTHER" id="PTHR31155">
    <property type="entry name" value="ACYL- ACYL-CARRIER-PROTEIN DESATURASE-RELATED"/>
    <property type="match status" value="1"/>
</dbReference>
<evidence type="ECO:0000256" key="7">
    <source>
        <dbReference type="ARBA" id="ARBA00022946"/>
    </source>
</evidence>
<dbReference type="PANTHER" id="PTHR31155:SF9">
    <property type="entry name" value="STEAROYL-[ACYL-CARRIER-PROTEIN] 9-DESATURASE 7, CHLOROPLASTIC"/>
    <property type="match status" value="1"/>
</dbReference>
<name>A0A803KTN8_CHEQI</name>
<keyword evidence="13" id="KW-1185">Reference proteome</keyword>
<evidence type="ECO:0000256" key="2">
    <source>
        <dbReference type="ARBA" id="ARBA00008749"/>
    </source>
</evidence>
<comment type="cofactor">
    <cofactor evidence="1">
        <name>Fe(2+)</name>
        <dbReference type="ChEBI" id="CHEBI:29033"/>
    </cofactor>
</comment>
<proteinExistence type="inferred from homology"/>
<protein>
    <recommendedName>
        <fullName evidence="14">Stearoyl-[acyl-carrier-protein] 9-desaturase</fullName>
    </recommendedName>
</protein>
<sequence>MWQLQDFLPDSTSDDFYDQIKELRTERRRVRDETGASLTSWATWTRVWSSEENRHGDLLNKQIFLSDRVDMRDTEKTIQFLIGSGMDPKTGNNPYLGSIYSSFSEGATFISLGNAARLAKQHDDLKLAQICVALLLQMRNAMKTPTAK</sequence>
<keyword evidence="5" id="KW-0479">Metal-binding</keyword>
<reference evidence="12" key="2">
    <citation type="submission" date="2021-03" db="UniProtKB">
        <authorList>
            <consortium name="EnsemblPlants"/>
        </authorList>
    </citation>
    <scope>IDENTIFICATION</scope>
</reference>
<evidence type="ECO:0000256" key="11">
    <source>
        <dbReference type="ARBA" id="ARBA00023160"/>
    </source>
</evidence>
<evidence type="ECO:0000256" key="1">
    <source>
        <dbReference type="ARBA" id="ARBA00001954"/>
    </source>
</evidence>
<evidence type="ECO:0000256" key="3">
    <source>
        <dbReference type="ARBA" id="ARBA00011738"/>
    </source>
</evidence>
<dbReference type="GO" id="GO:0045300">
    <property type="term" value="F:stearoyl-[ACP] desaturase activity"/>
    <property type="evidence" value="ECO:0007669"/>
    <property type="project" value="InterPro"/>
</dbReference>